<dbReference type="InterPro" id="IPR001279">
    <property type="entry name" value="Metallo-B-lactamas"/>
</dbReference>
<accession>A0A1F2WMV6</accession>
<evidence type="ECO:0000259" key="1">
    <source>
        <dbReference type="SMART" id="SM00849"/>
    </source>
</evidence>
<comment type="caution">
    <text evidence="2">The sequence shown here is derived from an EMBL/GenBank/DDBJ whole genome shotgun (WGS) entry which is preliminary data.</text>
</comment>
<dbReference type="InterPro" id="IPR036866">
    <property type="entry name" value="RibonucZ/Hydroxyglut_hydro"/>
</dbReference>
<dbReference type="SUPFAM" id="SSF56281">
    <property type="entry name" value="Metallo-hydrolase/oxidoreductase"/>
    <property type="match status" value="1"/>
</dbReference>
<proteinExistence type="predicted"/>
<dbReference type="InterPro" id="IPR050855">
    <property type="entry name" value="NDM-1-like"/>
</dbReference>
<protein>
    <recommendedName>
        <fullName evidence="1">Metallo-beta-lactamase domain-containing protein</fullName>
    </recommendedName>
</protein>
<dbReference type="EMBL" id="MELK01000025">
    <property type="protein sequence ID" value="OFW58200.1"/>
    <property type="molecule type" value="Genomic_DNA"/>
</dbReference>
<feature type="domain" description="Metallo-beta-lactamase" evidence="1">
    <location>
        <begin position="12"/>
        <end position="209"/>
    </location>
</feature>
<gene>
    <name evidence="2" type="ORF">A2Y75_08555</name>
</gene>
<evidence type="ECO:0000313" key="3">
    <source>
        <dbReference type="Proteomes" id="UP000177876"/>
    </source>
</evidence>
<dbReference type="Proteomes" id="UP000177876">
    <property type="component" value="Unassembled WGS sequence"/>
</dbReference>
<organism evidence="2 3">
    <name type="scientific">Candidatus Solincola sediminis</name>
    <dbReference type="NCBI Taxonomy" id="1797199"/>
    <lineage>
        <taxon>Bacteria</taxon>
        <taxon>Bacillati</taxon>
        <taxon>Actinomycetota</taxon>
        <taxon>Candidatus Geothermincolia</taxon>
        <taxon>Candidatus Geothermincolales</taxon>
        <taxon>Candidatus Geothermincolaceae</taxon>
        <taxon>Candidatus Solincola</taxon>
    </lineage>
</organism>
<dbReference type="AlphaFoldDB" id="A0A1F2WMV6"/>
<dbReference type="PANTHER" id="PTHR42951:SF17">
    <property type="entry name" value="METALLO-BETA-LACTAMASE DOMAIN-CONTAINING PROTEIN"/>
    <property type="match status" value="1"/>
</dbReference>
<dbReference type="SMART" id="SM00849">
    <property type="entry name" value="Lactamase_B"/>
    <property type="match status" value="1"/>
</dbReference>
<evidence type="ECO:0000313" key="2">
    <source>
        <dbReference type="EMBL" id="OFW58200.1"/>
    </source>
</evidence>
<name>A0A1F2WMV6_9ACTN</name>
<dbReference type="Pfam" id="PF00753">
    <property type="entry name" value="Lactamase_B"/>
    <property type="match status" value="1"/>
</dbReference>
<dbReference type="PANTHER" id="PTHR42951">
    <property type="entry name" value="METALLO-BETA-LACTAMASE DOMAIN-CONTAINING"/>
    <property type="match status" value="1"/>
</dbReference>
<reference evidence="2 3" key="1">
    <citation type="journal article" date="2016" name="Nat. Commun.">
        <title>Thousands of microbial genomes shed light on interconnected biogeochemical processes in an aquifer system.</title>
        <authorList>
            <person name="Anantharaman K."/>
            <person name="Brown C.T."/>
            <person name="Hug L.A."/>
            <person name="Sharon I."/>
            <person name="Castelle C.J."/>
            <person name="Probst A.J."/>
            <person name="Thomas B.C."/>
            <person name="Singh A."/>
            <person name="Wilkins M.J."/>
            <person name="Karaoz U."/>
            <person name="Brodie E.L."/>
            <person name="Williams K.H."/>
            <person name="Hubbard S.S."/>
            <person name="Banfield J.F."/>
        </authorList>
    </citation>
    <scope>NUCLEOTIDE SEQUENCE [LARGE SCALE GENOMIC DNA]</scope>
</reference>
<dbReference type="Gene3D" id="3.60.15.10">
    <property type="entry name" value="Ribonuclease Z/Hydroxyacylglutathione hydrolase-like"/>
    <property type="match status" value="1"/>
</dbReference>
<dbReference type="STRING" id="1797197.A2Y75_08555"/>
<dbReference type="CDD" id="cd07721">
    <property type="entry name" value="yflN-like_MBL-fold"/>
    <property type="match status" value="1"/>
</dbReference>
<sequence>MDMDNVIRISSMVNAYLVKGDHTYLVDTMVPMSRKKLYAAMHDNGVSASDLSHILLTHYHADHIGNLCDIQAKGNPKVVAGAGDVPYIEGEIKPPAPSELSRAGKVLRKMPGLVEKYQKCKPGRVDETVEDGMKLEELGLEIVALPGHTPGGTSYVDRANNRAFIGDLVSNYFGRLGLPVLSSSYSLEEIEASLRKLAGLDLDYMYPGHGRIIGPGASKLVDRLIGKKF</sequence>